<reference evidence="2 3" key="1">
    <citation type="submission" date="2017-06" db="EMBL/GenBank/DDBJ databases">
        <title>Genome Sequencing of the methanotroph Methylovulum psychrotolerants str. HV10-M2 isolated from a high-altitude environment.</title>
        <authorList>
            <person name="Mateos-Rivera A."/>
        </authorList>
    </citation>
    <scope>NUCLEOTIDE SEQUENCE [LARGE SCALE GENOMIC DNA]</scope>
    <source>
        <strain evidence="2 3">HV10_M2</strain>
    </source>
</reference>
<dbReference type="AlphaFoldDB" id="A0A1Z4C4K3"/>
<feature type="region of interest" description="Disordered" evidence="1">
    <location>
        <begin position="1"/>
        <end position="21"/>
    </location>
</feature>
<keyword evidence="3" id="KW-1185">Reference proteome</keyword>
<protein>
    <submittedName>
        <fullName evidence="2">Uncharacterized protein</fullName>
    </submittedName>
</protein>
<evidence type="ECO:0000313" key="3">
    <source>
        <dbReference type="Proteomes" id="UP000197019"/>
    </source>
</evidence>
<dbReference type="Proteomes" id="UP000197019">
    <property type="component" value="Chromosome"/>
</dbReference>
<feature type="compositionally biased region" description="Basic and acidic residues" evidence="1">
    <location>
        <begin position="1"/>
        <end position="16"/>
    </location>
</feature>
<sequence>MIVLRDPKQLARRDEPQGASASFPAPLTRAFILTVLADSLQGHFQALSGQETYAPQDHGYVVIAEPGDTAASLETETGCPILTDWFQESRYGDDGFAPSCEWLDEQPFWYEMGFTLNDNGFTVLLIVPKLTGVDSRLLQMCKDHADIPAA</sequence>
<dbReference type="RefSeq" id="WP_088621273.1">
    <property type="nucleotide sequence ID" value="NZ_CP022129.1"/>
</dbReference>
<evidence type="ECO:0000256" key="1">
    <source>
        <dbReference type="SAM" id="MobiDB-lite"/>
    </source>
</evidence>
<dbReference type="EMBL" id="CP022129">
    <property type="protein sequence ID" value="ASF48404.1"/>
    <property type="molecule type" value="Genomic_DNA"/>
</dbReference>
<organism evidence="2 3">
    <name type="scientific">Methylovulum psychrotolerans</name>
    <dbReference type="NCBI Taxonomy" id="1704499"/>
    <lineage>
        <taxon>Bacteria</taxon>
        <taxon>Pseudomonadati</taxon>
        <taxon>Pseudomonadota</taxon>
        <taxon>Gammaproteobacteria</taxon>
        <taxon>Methylococcales</taxon>
        <taxon>Methylococcaceae</taxon>
        <taxon>Methylovulum</taxon>
    </lineage>
</organism>
<name>A0A1Z4C4K3_9GAMM</name>
<accession>A0A1Z4C4K3</accession>
<proteinExistence type="predicted"/>
<dbReference type="KEGG" id="mpsy:CEK71_21365"/>
<gene>
    <name evidence="2" type="ORF">CEK71_21365</name>
</gene>
<evidence type="ECO:0000313" key="2">
    <source>
        <dbReference type="EMBL" id="ASF48404.1"/>
    </source>
</evidence>